<reference evidence="1" key="1">
    <citation type="submission" date="2023-01" db="EMBL/GenBank/DDBJ databases">
        <title>Genome assembly of the deep-sea coral Lophelia pertusa.</title>
        <authorList>
            <person name="Herrera S."/>
            <person name="Cordes E."/>
        </authorList>
    </citation>
    <scope>NUCLEOTIDE SEQUENCE</scope>
    <source>
        <strain evidence="1">USNM1676648</strain>
        <tissue evidence="1">Polyp</tissue>
    </source>
</reference>
<name>A0A9X0CN20_9CNID</name>
<dbReference type="OrthoDB" id="10272053at2759"/>
<protein>
    <recommendedName>
        <fullName evidence="3">RING-type domain-containing protein</fullName>
    </recommendedName>
</protein>
<sequence length="362" mass="40750">MNEYVSLMDQLAILFISWQRRHYNKSTLSFLSDLAYQKTFLSEYFRVKLQWLSVITEKKVEIFHSLLRKDTRSCNTGVEVQNTARTIGSSGFIANFKEWFIPMYHRGNSKTNYWGIAGKTAECLLKVFKEIAANADKSREIQPEVDTLCDLPTCRSPSKSDIKRLACFHTLHQTCIPSTGVCPICQLPLEKKVEELSQTFMSTCNESGHNIQIAQLPTLNLCIPATIHQNFTTWHFPQRLSQSTIGGCIGSNGCTLIALTIAKLFYTFPPHSINPSLQLNQTLAYKTVSGMVIGNQNHDRITMGVPQMFGVREAVSHLNFLGNISVGSELPVSISKEPVPSAYLPYHLELAFHTPKTACFLY</sequence>
<keyword evidence="2" id="KW-1185">Reference proteome</keyword>
<proteinExistence type="predicted"/>
<comment type="caution">
    <text evidence="1">The sequence shown here is derived from an EMBL/GenBank/DDBJ whole genome shotgun (WGS) entry which is preliminary data.</text>
</comment>
<accession>A0A9X0CN20</accession>
<organism evidence="1 2">
    <name type="scientific">Desmophyllum pertusum</name>
    <dbReference type="NCBI Taxonomy" id="174260"/>
    <lineage>
        <taxon>Eukaryota</taxon>
        <taxon>Metazoa</taxon>
        <taxon>Cnidaria</taxon>
        <taxon>Anthozoa</taxon>
        <taxon>Hexacorallia</taxon>
        <taxon>Scleractinia</taxon>
        <taxon>Caryophylliina</taxon>
        <taxon>Caryophylliidae</taxon>
        <taxon>Desmophyllum</taxon>
    </lineage>
</organism>
<gene>
    <name evidence="1" type="ORF">OS493_014591</name>
</gene>
<evidence type="ECO:0000313" key="1">
    <source>
        <dbReference type="EMBL" id="KAJ7361944.1"/>
    </source>
</evidence>
<evidence type="ECO:0000313" key="2">
    <source>
        <dbReference type="Proteomes" id="UP001163046"/>
    </source>
</evidence>
<dbReference type="AlphaFoldDB" id="A0A9X0CN20"/>
<dbReference type="EMBL" id="MU827308">
    <property type="protein sequence ID" value="KAJ7361944.1"/>
    <property type="molecule type" value="Genomic_DNA"/>
</dbReference>
<dbReference type="Proteomes" id="UP001163046">
    <property type="component" value="Unassembled WGS sequence"/>
</dbReference>
<evidence type="ECO:0008006" key="3">
    <source>
        <dbReference type="Google" id="ProtNLM"/>
    </source>
</evidence>